<feature type="repeat" description="ANK" evidence="3">
    <location>
        <begin position="951"/>
        <end position="983"/>
    </location>
</feature>
<keyword evidence="5" id="KW-0472">Membrane</keyword>
<evidence type="ECO:0000256" key="5">
    <source>
        <dbReference type="SAM" id="Phobius"/>
    </source>
</evidence>
<evidence type="ECO:0000259" key="6">
    <source>
        <dbReference type="SMART" id="SM00429"/>
    </source>
</evidence>
<dbReference type="Proteomes" id="UP000803844">
    <property type="component" value="Unassembled WGS sequence"/>
</dbReference>
<dbReference type="PANTHER" id="PTHR24171">
    <property type="entry name" value="ANKYRIN REPEAT DOMAIN-CONTAINING PROTEIN 39-RELATED"/>
    <property type="match status" value="1"/>
</dbReference>
<feature type="compositionally biased region" description="Acidic residues" evidence="4">
    <location>
        <begin position="1078"/>
        <end position="1092"/>
    </location>
</feature>
<dbReference type="RefSeq" id="XP_040776995.1">
    <property type="nucleotide sequence ID" value="XM_040920463.1"/>
</dbReference>
<dbReference type="Gene3D" id="1.25.40.20">
    <property type="entry name" value="Ankyrin repeat-containing domain"/>
    <property type="match status" value="1"/>
</dbReference>
<feature type="region of interest" description="Disordered" evidence="4">
    <location>
        <begin position="127"/>
        <end position="226"/>
    </location>
</feature>
<feature type="region of interest" description="Disordered" evidence="4">
    <location>
        <begin position="1036"/>
        <end position="1092"/>
    </location>
</feature>
<feature type="region of interest" description="Disordered" evidence="4">
    <location>
        <begin position="507"/>
        <end position="559"/>
    </location>
</feature>
<reference evidence="7" key="1">
    <citation type="journal article" date="2020" name="Phytopathology">
        <title>Genome sequence of the chestnut blight fungus Cryphonectria parasitica EP155: A fundamental resource for an archetypical invasive plant pathogen.</title>
        <authorList>
            <person name="Crouch J.A."/>
            <person name="Dawe A."/>
            <person name="Aerts A."/>
            <person name="Barry K."/>
            <person name="Churchill A.C.L."/>
            <person name="Grimwood J."/>
            <person name="Hillman B."/>
            <person name="Milgroom M.G."/>
            <person name="Pangilinan J."/>
            <person name="Smith M."/>
            <person name="Salamov A."/>
            <person name="Schmutz J."/>
            <person name="Yadav J."/>
            <person name="Grigoriev I.V."/>
            <person name="Nuss D."/>
        </authorList>
    </citation>
    <scope>NUCLEOTIDE SEQUENCE</scope>
    <source>
        <strain evidence="7">EP155</strain>
    </source>
</reference>
<gene>
    <name evidence="7" type="ORF">M406DRAFT_329877</name>
</gene>
<feature type="region of interest" description="Disordered" evidence="4">
    <location>
        <begin position="42"/>
        <end position="98"/>
    </location>
</feature>
<feature type="region of interest" description="Disordered" evidence="4">
    <location>
        <begin position="369"/>
        <end position="395"/>
    </location>
</feature>
<proteinExistence type="predicted"/>
<dbReference type="InterPro" id="IPR002110">
    <property type="entry name" value="Ankyrin_rpt"/>
</dbReference>
<feature type="compositionally biased region" description="Low complexity" evidence="4">
    <location>
        <begin position="146"/>
        <end position="162"/>
    </location>
</feature>
<feature type="compositionally biased region" description="Basic and acidic residues" evidence="4">
    <location>
        <begin position="381"/>
        <end position="395"/>
    </location>
</feature>
<dbReference type="Gene3D" id="2.60.40.10">
    <property type="entry name" value="Immunoglobulins"/>
    <property type="match status" value="1"/>
</dbReference>
<keyword evidence="8" id="KW-1185">Reference proteome</keyword>
<dbReference type="Pfam" id="PF01833">
    <property type="entry name" value="TIG"/>
    <property type="match status" value="1"/>
</dbReference>
<organism evidence="7 8">
    <name type="scientific">Cryphonectria parasitica (strain ATCC 38755 / EP155)</name>
    <dbReference type="NCBI Taxonomy" id="660469"/>
    <lineage>
        <taxon>Eukaryota</taxon>
        <taxon>Fungi</taxon>
        <taxon>Dikarya</taxon>
        <taxon>Ascomycota</taxon>
        <taxon>Pezizomycotina</taxon>
        <taxon>Sordariomycetes</taxon>
        <taxon>Sordariomycetidae</taxon>
        <taxon>Diaporthales</taxon>
        <taxon>Cryphonectriaceae</taxon>
        <taxon>Cryphonectria-Endothia species complex</taxon>
        <taxon>Cryphonectria</taxon>
    </lineage>
</organism>
<accession>A0A9P4Y3V6</accession>
<comment type="caution">
    <text evidence="7">The sequence shown here is derived from an EMBL/GenBank/DDBJ whole genome shotgun (WGS) entry which is preliminary data.</text>
</comment>
<feature type="region of interest" description="Disordered" evidence="4">
    <location>
        <begin position="571"/>
        <end position="659"/>
    </location>
</feature>
<feature type="domain" description="IPT/TIG" evidence="6">
    <location>
        <begin position="771"/>
        <end position="858"/>
    </location>
</feature>
<feature type="compositionally biased region" description="Low complexity" evidence="4">
    <location>
        <begin position="647"/>
        <end position="659"/>
    </location>
</feature>
<dbReference type="GeneID" id="63837592"/>
<protein>
    <recommendedName>
        <fullName evidence="6">IPT/TIG domain-containing protein</fullName>
    </recommendedName>
</protein>
<feature type="compositionally biased region" description="Polar residues" evidence="4">
    <location>
        <begin position="197"/>
        <end position="226"/>
    </location>
</feature>
<dbReference type="SUPFAM" id="SSF48403">
    <property type="entry name" value="Ankyrin repeat"/>
    <property type="match status" value="1"/>
</dbReference>
<dbReference type="SMART" id="SM00429">
    <property type="entry name" value="IPT"/>
    <property type="match status" value="1"/>
</dbReference>
<feature type="compositionally biased region" description="Low complexity" evidence="4">
    <location>
        <begin position="522"/>
        <end position="534"/>
    </location>
</feature>
<evidence type="ECO:0000313" key="8">
    <source>
        <dbReference type="Proteomes" id="UP000803844"/>
    </source>
</evidence>
<feature type="compositionally biased region" description="Polar residues" evidence="4">
    <location>
        <begin position="1043"/>
        <end position="1055"/>
    </location>
</feature>
<dbReference type="SMART" id="SM00248">
    <property type="entry name" value="ANK"/>
    <property type="match status" value="2"/>
</dbReference>
<dbReference type="Pfam" id="PF13857">
    <property type="entry name" value="Ank_5"/>
    <property type="match status" value="1"/>
</dbReference>
<name>A0A9P4Y3V6_CRYP1</name>
<dbReference type="InterPro" id="IPR014756">
    <property type="entry name" value="Ig_E-set"/>
</dbReference>
<dbReference type="InterPro" id="IPR036770">
    <property type="entry name" value="Ankyrin_rpt-contain_sf"/>
</dbReference>
<keyword evidence="2 3" id="KW-0040">ANK repeat</keyword>
<dbReference type="OrthoDB" id="71307at2759"/>
<evidence type="ECO:0000256" key="3">
    <source>
        <dbReference type="PROSITE-ProRule" id="PRU00023"/>
    </source>
</evidence>
<dbReference type="PROSITE" id="PS50088">
    <property type="entry name" value="ANK_REPEAT"/>
    <property type="match status" value="2"/>
</dbReference>
<dbReference type="EMBL" id="MU032347">
    <property type="protein sequence ID" value="KAF3766034.1"/>
    <property type="molecule type" value="Genomic_DNA"/>
</dbReference>
<evidence type="ECO:0000256" key="1">
    <source>
        <dbReference type="ARBA" id="ARBA00022737"/>
    </source>
</evidence>
<evidence type="ECO:0000256" key="2">
    <source>
        <dbReference type="ARBA" id="ARBA00023043"/>
    </source>
</evidence>
<keyword evidence="1" id="KW-0677">Repeat</keyword>
<feature type="transmembrane region" description="Helical" evidence="5">
    <location>
        <begin position="1313"/>
        <end position="1333"/>
    </location>
</feature>
<dbReference type="CDD" id="cd00102">
    <property type="entry name" value="IPT"/>
    <property type="match status" value="1"/>
</dbReference>
<dbReference type="InterPro" id="IPR013783">
    <property type="entry name" value="Ig-like_fold"/>
</dbReference>
<dbReference type="InterPro" id="IPR057962">
    <property type="entry name" value="SPT23_MGA2_DBD"/>
</dbReference>
<evidence type="ECO:0000256" key="4">
    <source>
        <dbReference type="SAM" id="MobiDB-lite"/>
    </source>
</evidence>
<sequence length="1361" mass="146972">MPSTDDPGDDFPMLSEDFVNFNGMPQNLDDFDFAADDFLNFAQSNDSQPKGQGLLQPTTDSTLPSNLSPTASDQDSASDSSRSTNAMNNGDGDVDMALFEKSSREGFGDFDFNSMSSMYEQNTINPAMIDQPMGGSYTSFGRNAASPPRFDSSSPSDFNSSPGTLNDHEDEVPADRKPPRLSTRPQAGHARRKRHSQQSSSAKSVNGLSTAGSREASPMSQQMVFSQGSSPFALTDMASLESRLGPQGNPPNGSWFNVPWQRSSIDEATSEGPSSARSPFAVVPLKQEASPKPTLRLINIPPKSRVETQMQVKMTLYPVPEGIKKIHLPRYTIGKPKFLAKAAKLSPDTLELSTQLVCTSAMAKPQAREKALARAAASAHPSKDSSDAGEEKTGDGGEVRICNGCITREQKRANRKKTKKPAEDEEWKHFEAQRVVVFNTHEIKDLTDANDPDAPGTMIIDTPMRIACYCRHHHEKTGFQVIFTLKNHLGRLVTQLLSPSIMITDDHKTPHSNPHPSGRIESANAPALANSNSSGINDMNAIQPGHPFRQSQSTSDIQALKRSASDLVPTAVGPAASSIGTSAVPTPRNLSRPPSPSAAGPSAKKRKSSGSKIPTTLHMTPIETAAFAPPPPSNLQNGQVGPPPASVSPFSSSPYSAPTSNPFFDASSPPFGQVTQPAGTLFPAQPRTPNGNEQAVLQPGSSRPVQMDNNVNVMQPMFSAPASAQNSRAPSPNSLINGTLHQQQPNQLGQAPQLLTSGLTMTAPFTSTGAVPAVLKVIPMEGPITGNIDVSILGSGFRQGQDIYFGDKKAITTTYWADSSITCILPPAEHPGYVNVSVRGPNGQMQSLLTRQSSFVYKDDRQEALVHLALGVISQKLTGSTGDVQGLVQQIVNGANSINGGAFNGAGDGGYNGGPQGYGVNLEPQLLKVLDLLDLDDSMNKTKFNLKRKATGHTMLHLSIALGFHRFTAGLLARGANPNVQDRLGFSPLHYAALYDHPELVRRLIQHKADPTLKTVQGQLASDVARTRDVIRAIKRAGRRGSTLHSRASSATSLRSFWEPPRTQPAAPNEYSCSDTSTESDEVEASTSEGDLEDEDAHLQMAFRGCHNREVVSSRASLVDLPQVEEQGGMASAAVAIAAFREQIQQFQHSMMQNLSHIQMPNMAALHDYQAYLNSAQQRMSAFIPNIGSSLIPSPALPPAYEDLFPGGKRDGKGASTQQGDLDTKTASAARAAADYEADRKCATLYDQQQEMQQAERNTQTAAGRQVEEKQIQRQLPKLLQIGRKNNITKEQQDNLRQARAEKQKSLSRDPKLFLFWIPLLFLICFRVFYSYFPGPFDAAWTSVASSWKQPAQGTVLGEVN</sequence>
<feature type="region of interest" description="Disordered" evidence="4">
    <location>
        <begin position="1204"/>
        <end position="1228"/>
    </location>
</feature>
<feature type="compositionally biased region" description="Low complexity" evidence="4">
    <location>
        <begin position="68"/>
        <end position="86"/>
    </location>
</feature>
<keyword evidence="5" id="KW-0812">Transmembrane</keyword>
<evidence type="ECO:0000313" key="7">
    <source>
        <dbReference type="EMBL" id="KAF3766034.1"/>
    </source>
</evidence>
<dbReference type="PROSITE" id="PS50297">
    <property type="entry name" value="ANK_REP_REGION"/>
    <property type="match status" value="2"/>
</dbReference>
<keyword evidence="5" id="KW-1133">Transmembrane helix</keyword>
<dbReference type="InterPro" id="IPR002909">
    <property type="entry name" value="IPT_dom"/>
</dbReference>
<dbReference type="Pfam" id="PF25603">
    <property type="entry name" value="SPT23_MGA2_DBD"/>
    <property type="match status" value="1"/>
</dbReference>
<feature type="repeat" description="ANK" evidence="3">
    <location>
        <begin position="984"/>
        <end position="1016"/>
    </location>
</feature>
<feature type="compositionally biased region" description="Polar residues" evidence="4">
    <location>
        <begin position="43"/>
        <end position="67"/>
    </location>
</feature>
<dbReference type="SUPFAM" id="SSF81296">
    <property type="entry name" value="E set domains"/>
    <property type="match status" value="1"/>
</dbReference>